<evidence type="ECO:0000259" key="3">
    <source>
        <dbReference type="Pfam" id="PF01478"/>
    </source>
</evidence>
<evidence type="ECO:0000313" key="5">
    <source>
        <dbReference type="Proteomes" id="UP001601442"/>
    </source>
</evidence>
<reference evidence="4 5" key="1">
    <citation type="submission" date="2024-10" db="EMBL/GenBank/DDBJ databases">
        <title>The Natural Products Discovery Center: Release of the First 8490 Sequenced Strains for Exploring Actinobacteria Biosynthetic Diversity.</title>
        <authorList>
            <person name="Kalkreuter E."/>
            <person name="Kautsar S.A."/>
            <person name="Yang D."/>
            <person name="Bader C.D."/>
            <person name="Teijaro C.N."/>
            <person name="Fluegel L."/>
            <person name="Davis C.M."/>
            <person name="Simpson J.R."/>
            <person name="Lauterbach L."/>
            <person name="Steele A.D."/>
            <person name="Gui C."/>
            <person name="Meng S."/>
            <person name="Li G."/>
            <person name="Viehrig K."/>
            <person name="Ye F."/>
            <person name="Su P."/>
            <person name="Kiefer A.F."/>
            <person name="Nichols A."/>
            <person name="Cepeda A.J."/>
            <person name="Yan W."/>
            <person name="Fan B."/>
            <person name="Jiang Y."/>
            <person name="Adhikari A."/>
            <person name="Zheng C.-J."/>
            <person name="Schuster L."/>
            <person name="Cowan T.M."/>
            <person name="Smanski M.J."/>
            <person name="Chevrette M.G."/>
            <person name="De Carvalho L.P.S."/>
            <person name="Shen B."/>
        </authorList>
    </citation>
    <scope>NUCLEOTIDE SEQUENCE [LARGE SCALE GENOMIC DNA]</scope>
    <source>
        <strain evidence="4 5">NPDC004119</strain>
    </source>
</reference>
<dbReference type="Pfam" id="PF01478">
    <property type="entry name" value="Peptidase_A24"/>
    <property type="match status" value="1"/>
</dbReference>
<name>A0ABW6P163_9NOCA</name>
<keyword evidence="2" id="KW-0472">Membrane</keyword>
<dbReference type="EC" id="3.4.23.43" evidence="4"/>
<proteinExistence type="inferred from homology"/>
<keyword evidence="4" id="KW-0378">Hydrolase</keyword>
<dbReference type="Proteomes" id="UP001601442">
    <property type="component" value="Unassembled WGS sequence"/>
</dbReference>
<evidence type="ECO:0000313" key="4">
    <source>
        <dbReference type="EMBL" id="MFF0497046.1"/>
    </source>
</evidence>
<dbReference type="Gene3D" id="1.20.120.1220">
    <property type="match status" value="1"/>
</dbReference>
<keyword evidence="5" id="KW-1185">Reference proteome</keyword>
<evidence type="ECO:0000256" key="2">
    <source>
        <dbReference type="SAM" id="Phobius"/>
    </source>
</evidence>
<feature type="transmembrane region" description="Helical" evidence="2">
    <location>
        <begin position="44"/>
        <end position="67"/>
    </location>
</feature>
<dbReference type="InterPro" id="IPR050882">
    <property type="entry name" value="Prepilin_peptidase/N-MTase"/>
</dbReference>
<dbReference type="GO" id="GO:0004190">
    <property type="term" value="F:aspartic-type endopeptidase activity"/>
    <property type="evidence" value="ECO:0007669"/>
    <property type="project" value="UniProtKB-EC"/>
</dbReference>
<dbReference type="RefSeq" id="WP_387393169.1">
    <property type="nucleotide sequence ID" value="NZ_JBIAMT010000002.1"/>
</dbReference>
<dbReference type="PANTHER" id="PTHR30487">
    <property type="entry name" value="TYPE 4 PREPILIN-LIKE PROTEINS LEADER PEPTIDE-PROCESSING ENZYME"/>
    <property type="match status" value="1"/>
</dbReference>
<sequence>MAAMTTAAYLTLIVWCVALSVIDIRTGRLPDVLTLPGAAVVPMFAASTGRATAAIAGALLLAVPYLLTHLIAPAACGAGDVKLALGTGAAAACGGPSCWVGAAIGAPLLTASAGIGVLVAAGVAARAAGDAGVGGRLFVRVRDGTAIGPGPPGDHPAAPGDSNRRRGVFGASITVPHGPAMCLATVAALWPTL</sequence>
<protein>
    <submittedName>
        <fullName evidence="4">Prepilin peptidase</fullName>
        <ecNumber evidence="4">3.4.23.43</ecNumber>
    </submittedName>
</protein>
<dbReference type="PANTHER" id="PTHR30487:SF0">
    <property type="entry name" value="PREPILIN LEADER PEPTIDASE_N-METHYLTRANSFERASE-RELATED"/>
    <property type="match status" value="1"/>
</dbReference>
<comment type="caution">
    <text evidence="4">The sequence shown here is derived from an EMBL/GenBank/DDBJ whole genome shotgun (WGS) entry which is preliminary data.</text>
</comment>
<dbReference type="InterPro" id="IPR000045">
    <property type="entry name" value="Prepilin_IV_endopep_pep"/>
</dbReference>
<keyword evidence="2" id="KW-0812">Transmembrane</keyword>
<comment type="similarity">
    <text evidence="1">Belongs to the peptidase A24 family.</text>
</comment>
<evidence type="ECO:0000256" key="1">
    <source>
        <dbReference type="ARBA" id="ARBA00005801"/>
    </source>
</evidence>
<gene>
    <name evidence="4" type="ORF">ACFYU5_11620</name>
</gene>
<organism evidence="4 5">
    <name type="scientific">Nocardia aobensis</name>
    <dbReference type="NCBI Taxonomy" id="257277"/>
    <lineage>
        <taxon>Bacteria</taxon>
        <taxon>Bacillati</taxon>
        <taxon>Actinomycetota</taxon>
        <taxon>Actinomycetes</taxon>
        <taxon>Mycobacteriales</taxon>
        <taxon>Nocardiaceae</taxon>
        <taxon>Nocardia</taxon>
    </lineage>
</organism>
<dbReference type="EMBL" id="JBIAMT010000002">
    <property type="protein sequence ID" value="MFF0497046.1"/>
    <property type="molecule type" value="Genomic_DNA"/>
</dbReference>
<accession>A0ABW6P163</accession>
<feature type="domain" description="Prepilin type IV endopeptidase peptidase" evidence="3">
    <location>
        <begin position="11"/>
        <end position="93"/>
    </location>
</feature>
<keyword evidence="2" id="KW-1133">Transmembrane helix</keyword>